<proteinExistence type="inferred from homology"/>
<keyword evidence="3" id="KW-0255">Endonuclease</keyword>
<dbReference type="EMBL" id="PHUF01000002">
    <property type="protein sequence ID" value="PKB25442.1"/>
    <property type="molecule type" value="Genomic_DNA"/>
</dbReference>
<dbReference type="GO" id="GO:0003676">
    <property type="term" value="F:nucleic acid binding"/>
    <property type="evidence" value="ECO:0007669"/>
    <property type="project" value="InterPro"/>
</dbReference>
<dbReference type="InterPro" id="IPR011856">
    <property type="entry name" value="tRNA_endonuc-like_dom_sf"/>
</dbReference>
<dbReference type="HAMAP" id="MF_00048">
    <property type="entry name" value="UPF0102"/>
    <property type="match status" value="1"/>
</dbReference>
<organism evidence="3 4">
    <name type="scientific">Novosphingobium kunmingense</name>
    <dbReference type="NCBI Taxonomy" id="1211806"/>
    <lineage>
        <taxon>Bacteria</taxon>
        <taxon>Pseudomonadati</taxon>
        <taxon>Pseudomonadota</taxon>
        <taxon>Alphaproteobacteria</taxon>
        <taxon>Sphingomonadales</taxon>
        <taxon>Sphingomonadaceae</taxon>
        <taxon>Novosphingobium</taxon>
    </lineage>
</organism>
<keyword evidence="3" id="KW-0378">Hydrolase</keyword>
<protein>
    <recommendedName>
        <fullName evidence="2">UPF0102 protein B0I00_0641</fullName>
    </recommendedName>
</protein>
<comment type="similarity">
    <text evidence="1 2">Belongs to the UPF0102 family.</text>
</comment>
<dbReference type="GO" id="GO:0004519">
    <property type="term" value="F:endonuclease activity"/>
    <property type="evidence" value="ECO:0007669"/>
    <property type="project" value="UniProtKB-KW"/>
</dbReference>
<keyword evidence="4" id="KW-1185">Reference proteome</keyword>
<dbReference type="PANTHER" id="PTHR34039:SF1">
    <property type="entry name" value="UPF0102 PROTEIN YRAN"/>
    <property type="match status" value="1"/>
</dbReference>
<dbReference type="RefSeq" id="WP_100865880.1">
    <property type="nucleotide sequence ID" value="NZ_PHUF01000002.1"/>
</dbReference>
<gene>
    <name evidence="3" type="ORF">B0I00_0641</name>
</gene>
<dbReference type="Proteomes" id="UP000232587">
    <property type="component" value="Unassembled WGS sequence"/>
</dbReference>
<dbReference type="AlphaFoldDB" id="A0A2N0I2M7"/>
<dbReference type="InterPro" id="IPR011335">
    <property type="entry name" value="Restrct_endonuc-II-like"/>
</dbReference>
<dbReference type="OrthoDB" id="9812968at2"/>
<comment type="caution">
    <text evidence="3">The sequence shown here is derived from an EMBL/GenBank/DDBJ whole genome shotgun (WGS) entry which is preliminary data.</text>
</comment>
<name>A0A2N0I2M7_9SPHN</name>
<reference evidence="3 4" key="1">
    <citation type="submission" date="2017-11" db="EMBL/GenBank/DDBJ databases">
        <title>Genomic Encyclopedia of Type Strains, Phase III (KMG-III): the genomes of soil and plant-associated and newly described type strains.</title>
        <authorList>
            <person name="Whitman W."/>
        </authorList>
    </citation>
    <scope>NUCLEOTIDE SEQUENCE [LARGE SCALE GENOMIC DNA]</scope>
    <source>
        <strain evidence="3 4">CGMCC 1.12274</strain>
    </source>
</reference>
<dbReference type="Gene3D" id="3.40.1350.10">
    <property type="match status" value="1"/>
</dbReference>
<dbReference type="SUPFAM" id="SSF52980">
    <property type="entry name" value="Restriction endonuclease-like"/>
    <property type="match status" value="1"/>
</dbReference>
<keyword evidence="3" id="KW-0540">Nuclease</keyword>
<dbReference type="PANTHER" id="PTHR34039">
    <property type="entry name" value="UPF0102 PROTEIN YRAN"/>
    <property type="match status" value="1"/>
</dbReference>
<evidence type="ECO:0000313" key="3">
    <source>
        <dbReference type="EMBL" id="PKB25442.1"/>
    </source>
</evidence>
<sequence length="117" mass="13342">MKDRAARERDGRRGESLAAWYLRLKGWRILARRVKTPRGEIDLIARRGNTISFVEVKWRATAAEADQAIDPWRLRRVVEAAHAVGPRFARKGEDLRIDVLLLAPGRLPRHIVNASLA</sequence>
<dbReference type="Pfam" id="PF02021">
    <property type="entry name" value="UPF0102"/>
    <property type="match status" value="1"/>
</dbReference>
<evidence type="ECO:0000256" key="2">
    <source>
        <dbReference type="HAMAP-Rule" id="MF_00048"/>
    </source>
</evidence>
<evidence type="ECO:0000313" key="4">
    <source>
        <dbReference type="Proteomes" id="UP000232587"/>
    </source>
</evidence>
<evidence type="ECO:0000256" key="1">
    <source>
        <dbReference type="ARBA" id="ARBA00006738"/>
    </source>
</evidence>
<dbReference type="InterPro" id="IPR003509">
    <property type="entry name" value="UPF0102_YraN-like"/>
</dbReference>
<accession>A0A2N0I2M7</accession>